<dbReference type="GeneID" id="109958215"/>
<evidence type="ECO:0000256" key="1">
    <source>
        <dbReference type="SAM" id="Coils"/>
    </source>
</evidence>
<feature type="coiled-coil region" evidence="1">
    <location>
        <begin position="341"/>
        <end position="368"/>
    </location>
</feature>
<feature type="compositionally biased region" description="Acidic residues" evidence="2">
    <location>
        <begin position="186"/>
        <end position="197"/>
    </location>
</feature>
<dbReference type="Ensembl" id="ENSMALT00000025202.1">
    <property type="protein sequence ID" value="ENSMALP00000024736.1"/>
    <property type="gene ID" value="ENSMALG00000017232.1"/>
</dbReference>
<evidence type="ECO:0000313" key="4">
    <source>
        <dbReference type="Ensembl" id="ENSMALP00000024736.1"/>
    </source>
</evidence>
<reference evidence="4" key="2">
    <citation type="submission" date="2025-09" db="UniProtKB">
        <authorList>
            <consortium name="Ensembl"/>
        </authorList>
    </citation>
    <scope>IDENTIFICATION</scope>
</reference>
<dbReference type="RefSeq" id="XP_020452366.1">
    <property type="nucleotide sequence ID" value="XM_020596710.1"/>
</dbReference>
<dbReference type="PANTHER" id="PTHR14421">
    <property type="entry name" value="SPERMATOGENESIS-ASSOCIATED PROTEIN 1"/>
    <property type="match status" value="1"/>
</dbReference>
<feature type="region of interest" description="Disordered" evidence="2">
    <location>
        <begin position="491"/>
        <end position="512"/>
    </location>
</feature>
<dbReference type="OrthoDB" id="9901850at2759"/>
<dbReference type="InterPro" id="IPR031478">
    <property type="entry name" value="SPATA1_C"/>
</dbReference>
<evidence type="ECO:0000259" key="3">
    <source>
        <dbReference type="Pfam" id="PF15743"/>
    </source>
</evidence>
<reference evidence="4" key="1">
    <citation type="submission" date="2025-08" db="UniProtKB">
        <authorList>
            <consortium name="Ensembl"/>
        </authorList>
    </citation>
    <scope>IDENTIFICATION</scope>
</reference>
<evidence type="ECO:0000313" key="5">
    <source>
        <dbReference type="Proteomes" id="UP000261600"/>
    </source>
</evidence>
<protein>
    <recommendedName>
        <fullName evidence="3">Spermatogenesis-associated protein 1 C-terminal domain-containing protein</fullName>
    </recommendedName>
</protein>
<keyword evidence="5" id="KW-1185">Reference proteome</keyword>
<keyword evidence="1" id="KW-0175">Coiled coil</keyword>
<feature type="region of interest" description="Disordered" evidence="2">
    <location>
        <begin position="130"/>
        <end position="231"/>
    </location>
</feature>
<evidence type="ECO:0000256" key="2">
    <source>
        <dbReference type="SAM" id="MobiDB-lite"/>
    </source>
</evidence>
<sequence>MEPCCESLRYPEDRRPTSCKFLDLHVLYVPDDQWNVKLRKVPAEAIECFISAGFIRVYPDITLKTLRRELSALLGAERNVDKFSFLKCVGRSLALVKSKQERDLKVKTFAPPYAPQPELYLLPNMENDRSVCSQSLTPDTSSTSPDHHTYYHHPKTCSLPTGTKEPVKFPLIPRCSHQPPPTPTLEEGDEEEGEEEGQSCSCSEGEGENEEGGLSPNKPEWAKQENQGAPQLNKALQQCEAHSAQVKELPEKEDICRRKKQYRRGNRAARDSGVAESLEDKELGFSLTDRLGKSKVAQTLKSIRSKPTCGVTESPAALSRPVRCTSPPPGTDLALVTQINREELIEEIRLVREERKQLEWTRQELLRKGKDLLAQNRHRRNQARDSWKKKYFETKKVTALLEENLRNLRQELETFYNKLLHQLQARDNRGKPRRQGKPSIKNELIIQIMTESHEIDNLRRKVEDARMKLLTEIKLRKQAATELTALKAELAQKKNQSSHPGPTSSLCFGNST</sequence>
<dbReference type="Proteomes" id="UP000261600">
    <property type="component" value="Unplaced"/>
</dbReference>
<feature type="compositionally biased region" description="Polar residues" evidence="2">
    <location>
        <begin position="495"/>
        <end position="512"/>
    </location>
</feature>
<dbReference type="InterPro" id="IPR039062">
    <property type="entry name" value="SPAT1"/>
</dbReference>
<name>A0A3Q3R1Q2_MONAL</name>
<organism evidence="4 5">
    <name type="scientific">Monopterus albus</name>
    <name type="common">Swamp eel</name>
    <dbReference type="NCBI Taxonomy" id="43700"/>
    <lineage>
        <taxon>Eukaryota</taxon>
        <taxon>Metazoa</taxon>
        <taxon>Chordata</taxon>
        <taxon>Craniata</taxon>
        <taxon>Vertebrata</taxon>
        <taxon>Euteleostomi</taxon>
        <taxon>Actinopterygii</taxon>
        <taxon>Neopterygii</taxon>
        <taxon>Teleostei</taxon>
        <taxon>Neoteleostei</taxon>
        <taxon>Acanthomorphata</taxon>
        <taxon>Anabantaria</taxon>
        <taxon>Synbranchiformes</taxon>
        <taxon>Synbranchidae</taxon>
        <taxon>Monopterus</taxon>
    </lineage>
</organism>
<feature type="domain" description="Spermatogenesis-associated protein 1 C-terminal" evidence="3">
    <location>
        <begin position="346"/>
        <end position="494"/>
    </location>
</feature>
<dbReference type="AlphaFoldDB" id="A0A3Q3R1Q2"/>
<dbReference type="PANTHER" id="PTHR14421:SF3">
    <property type="entry name" value="SPERMATOGENESIS-ASSOCIATED PROTEIN 1"/>
    <property type="match status" value="1"/>
</dbReference>
<proteinExistence type="predicted"/>
<dbReference type="Pfam" id="PF15743">
    <property type="entry name" value="SPATA1_C"/>
    <property type="match status" value="1"/>
</dbReference>
<accession>A0A3Q3R1Q2</accession>